<reference evidence="1" key="1">
    <citation type="submission" date="2021-03" db="EMBL/GenBank/DDBJ databases">
        <authorList>
            <consortium name="DOE Joint Genome Institute"/>
            <person name="Ahrendt S."/>
            <person name="Looney B.P."/>
            <person name="Miyauchi S."/>
            <person name="Morin E."/>
            <person name="Drula E."/>
            <person name="Courty P.E."/>
            <person name="Chicoki N."/>
            <person name="Fauchery L."/>
            <person name="Kohler A."/>
            <person name="Kuo A."/>
            <person name="Labutti K."/>
            <person name="Pangilinan J."/>
            <person name="Lipzen A."/>
            <person name="Riley R."/>
            <person name="Andreopoulos W."/>
            <person name="He G."/>
            <person name="Johnson J."/>
            <person name="Barry K.W."/>
            <person name="Grigoriev I.V."/>
            <person name="Nagy L."/>
            <person name="Hibbett D."/>
            <person name="Henrissat B."/>
            <person name="Matheny P.B."/>
            <person name="Labbe J."/>
            <person name="Martin F."/>
        </authorList>
    </citation>
    <scope>NUCLEOTIDE SEQUENCE</scope>
    <source>
        <strain evidence="1">HHB10654</strain>
    </source>
</reference>
<accession>A0ACB8SS18</accession>
<reference evidence="1" key="2">
    <citation type="journal article" date="2022" name="New Phytol.">
        <title>Evolutionary transition to the ectomycorrhizal habit in the genomes of a hyperdiverse lineage of mushroom-forming fungi.</title>
        <authorList>
            <person name="Looney B."/>
            <person name="Miyauchi S."/>
            <person name="Morin E."/>
            <person name="Drula E."/>
            <person name="Courty P.E."/>
            <person name="Kohler A."/>
            <person name="Kuo A."/>
            <person name="LaButti K."/>
            <person name="Pangilinan J."/>
            <person name="Lipzen A."/>
            <person name="Riley R."/>
            <person name="Andreopoulos W."/>
            <person name="He G."/>
            <person name="Johnson J."/>
            <person name="Nolan M."/>
            <person name="Tritt A."/>
            <person name="Barry K.W."/>
            <person name="Grigoriev I.V."/>
            <person name="Nagy L.G."/>
            <person name="Hibbett D."/>
            <person name="Henrissat B."/>
            <person name="Matheny P.B."/>
            <person name="Labbe J."/>
            <person name="Martin F.M."/>
        </authorList>
    </citation>
    <scope>NUCLEOTIDE SEQUENCE</scope>
    <source>
        <strain evidence="1">HHB10654</strain>
    </source>
</reference>
<sequence length="1714" mass="189957">METNAELPDLEKQAGEPSGSGSGSGSASDEKEKSVKVDIFETSPIPPVETPPLPSHVSSGETEDDDPPREYDERAAKLWSVYVGEAENHDKALIETWKDDMDNIIIFAGLYSASLTAFLVESYQNLQPSPATQSVVLMQQSLNVLITISQQLATNGSQVPAAQSANYPFPTFSPSLSNVRVNVFWFMSLVFSLTAALAATIVQAWVRDYMHVFQRYNHSLKRARIRQFLYEGAEGWYMNVIVDGIPALIHISLFLFFVGLSDFLFDINYTTAVTTTTLISICGALYLWSVIAPVLDAQSPYQSPLSGVFWLMFQIVRGRSHRDNSTGGKRRRVSTNMTDGRVQLAMDQSDERKKRDARAICWVIDNLTEDSELEPFVLGIPGSLNSPWGKEVWATVAKDQTPVPGSMESPQDGALERFIEGGAQHNEHRYDAIGDLSGRITRLLKTCTDPGILPTEDARRKRARACIDAALSLVLSMDNGDWEWFAEADIMAQALVYLGDVEKIREAPSTFDSIFAVRWSCMSLMAVRKMLQSPAVKAAAQRVIKKLAEVRAEKGKSDDEVAAKTTGIIDKYVKSAWDAADSLRTRLEVPTEADKMEERFTEISAVREQKVELAELEYSWNILGWATETDDAAIDLTQTIMHATGNVLAYLPGAVLQWAPDTRRTPDTGLRATPTWLMPQFVPARLLTQRLWLCAWELRSLAAFGWNSIYQPKKFSDFVAPELSVPELKKLMDESQAPFKTQLWRVLDLRDGGTIYMLELLVAAIRSNKLSSHSSSKDLYVGTFRSLTSDWSSLRNLPASQKALVALLHDIIPTTREKQPGRLPAFLIDEILVFAGNVLSGTKAPHVSEAVGLVRDYVTLLDGDHDDVAQKTLLRIAPPKRHKPLTSTRSMLDDDAPRLPRRNRKGDDPKVIGLWKIGRTIGKGSSGRVRIARHSKTGQYAAVKIVSKIALVNSRMSMQGLDEQAERILLGIEREIVIMKLIEHPNIMRLYDVWETSTELYLILEYVEGGELFDYLCTKGRLSTPEALGYFQQIISAIDYCHSFNIAHRDLKPENLLLDKDKNIKVADFGMAAWQMNNTNGLLQTACGSPHYAAPEVIEGRAYNGSSSDIWSCGVILFALLAGRLPFDDEDLHTLLEKVKLGSFVMASAIDVQAQDLIFRMLEKDVNKRITVPQILAHPFYTSQPPKKGAFVPPKLGEISRPLANKAAIDPDIFANLRTLWHGTADDEIVTKLTNKEQTWEKGVYHLLLRYRTKHLENYNAEQEDILRRASRNRKRVEESPARDRSEPPPRADPPTPRRASRRDASPSDTDPTPLMSNLLTPQYVYSGGSTSTPTSATPSYGFSSASPSPMSPNFPQTPTLPISPMSPLSPGSPIWGALNMAPPDVPEMQDEKVQQFFQQIVEHLNVMQLRSTAMGGSPNPMSPNVAMSPETKYFEGLPTEMWSTANRITWEENEIPPQHTGSERSTATKPLSIRRTLRRPAPLNLGSGNKENAAQEVELGGLDDELVARKSSLKSKGGARRAALADKRVQIVEPADGERGRLRRKKSVSSGPSTPTTADGSFPSPLLSPTWFGNLFKLKAASFSLLSVHDAHASREECRRLLTNIGVHVVLTQAEGMGTLKCRVDDLVDSAGVMGVAKAVRFRVEVHSATATQAVAGYATVLHLVQEKGALSSFKLVYNRLRRDWDLDAPKIPSLAPSPALTDGGRFADLLYG</sequence>
<proteinExistence type="predicted"/>
<evidence type="ECO:0000313" key="1">
    <source>
        <dbReference type="EMBL" id="KAI0058992.1"/>
    </source>
</evidence>
<dbReference type="EMBL" id="MU277230">
    <property type="protein sequence ID" value="KAI0058992.1"/>
    <property type="molecule type" value="Genomic_DNA"/>
</dbReference>
<dbReference type="Proteomes" id="UP000814140">
    <property type="component" value="Unassembled WGS sequence"/>
</dbReference>
<organism evidence="1 2">
    <name type="scientific">Artomyces pyxidatus</name>
    <dbReference type="NCBI Taxonomy" id="48021"/>
    <lineage>
        <taxon>Eukaryota</taxon>
        <taxon>Fungi</taxon>
        <taxon>Dikarya</taxon>
        <taxon>Basidiomycota</taxon>
        <taxon>Agaricomycotina</taxon>
        <taxon>Agaricomycetes</taxon>
        <taxon>Russulales</taxon>
        <taxon>Auriscalpiaceae</taxon>
        <taxon>Artomyces</taxon>
    </lineage>
</organism>
<comment type="caution">
    <text evidence="1">The sequence shown here is derived from an EMBL/GenBank/DDBJ whole genome shotgun (WGS) entry which is preliminary data.</text>
</comment>
<protein>
    <submittedName>
        <fullName evidence="1">Uncharacterized protein</fullName>
    </submittedName>
</protein>
<evidence type="ECO:0000313" key="2">
    <source>
        <dbReference type="Proteomes" id="UP000814140"/>
    </source>
</evidence>
<gene>
    <name evidence="1" type="ORF">BV25DRAFT_1901867</name>
</gene>
<name>A0ACB8SS18_9AGAM</name>
<keyword evidence="2" id="KW-1185">Reference proteome</keyword>